<dbReference type="Pfam" id="PF13679">
    <property type="entry name" value="Methyltransf_32"/>
    <property type="match status" value="1"/>
</dbReference>
<reference evidence="2 3" key="1">
    <citation type="journal article" date="2010" name="Science">
        <title>Plasticity of animal genome architecture unmasked by rapid evolution of a pelagic tunicate.</title>
        <authorList>
            <person name="Denoeud F."/>
            <person name="Henriet S."/>
            <person name="Mungpakdee S."/>
            <person name="Aury J.M."/>
            <person name="Da Silva C."/>
            <person name="Brinkmann H."/>
            <person name="Mikhaleva J."/>
            <person name="Olsen L.C."/>
            <person name="Jubin C."/>
            <person name="Canestro C."/>
            <person name="Bouquet J.M."/>
            <person name="Danks G."/>
            <person name="Poulain J."/>
            <person name="Campsteijn C."/>
            <person name="Adamski M."/>
            <person name="Cross I."/>
            <person name="Yadetie F."/>
            <person name="Muffato M."/>
            <person name="Louis A."/>
            <person name="Butcher S."/>
            <person name="Tsagkogeorga G."/>
            <person name="Konrad A."/>
            <person name="Singh S."/>
            <person name="Jensen M.F."/>
            <person name="Cong E.H."/>
            <person name="Eikeseth-Otteraa H."/>
            <person name="Noel B."/>
            <person name="Anthouard V."/>
            <person name="Porcel B.M."/>
            <person name="Kachouri-Lafond R."/>
            <person name="Nishino A."/>
            <person name="Ugolini M."/>
            <person name="Chourrout P."/>
            <person name="Nishida H."/>
            <person name="Aasland R."/>
            <person name="Huzurbazar S."/>
            <person name="Westhof E."/>
            <person name="Delsuc F."/>
            <person name="Lehrach H."/>
            <person name="Reinhardt R."/>
            <person name="Weissenbach J."/>
            <person name="Roy S.W."/>
            <person name="Artiguenave F."/>
            <person name="Postlethwait J.H."/>
            <person name="Manak J.R."/>
            <person name="Thompson E.M."/>
            <person name="Jaillon O."/>
            <person name="Du Pasquier L."/>
            <person name="Boudinot P."/>
            <person name="Liberles D.A."/>
            <person name="Volff J.N."/>
            <person name="Philippe H."/>
            <person name="Lenhard B."/>
            <person name="Roest Crollius H."/>
            <person name="Wincker P."/>
            <person name="Chourrout D."/>
        </authorList>
    </citation>
    <scope>NUCLEOTIDE SEQUENCE [LARGE SCALE GENOMIC DNA]</scope>
</reference>
<evidence type="ECO:0000259" key="1">
    <source>
        <dbReference type="Pfam" id="PF13679"/>
    </source>
</evidence>
<keyword evidence="3" id="KW-1185">Reference proteome</keyword>
<dbReference type="OrthoDB" id="206598at2759"/>
<accession>E4X2Y1</accession>
<dbReference type="PANTHER" id="PTHR13369">
    <property type="match status" value="1"/>
</dbReference>
<dbReference type="GO" id="GO:0005737">
    <property type="term" value="C:cytoplasm"/>
    <property type="evidence" value="ECO:0007669"/>
    <property type="project" value="TreeGrafter"/>
</dbReference>
<name>E4X2Y1_OIKDI</name>
<dbReference type="Proteomes" id="UP000001307">
    <property type="component" value="Unassembled WGS sequence"/>
</dbReference>
<dbReference type="EMBL" id="FN653023">
    <property type="protein sequence ID" value="CBY17984.1"/>
    <property type="molecule type" value="Genomic_DNA"/>
</dbReference>
<dbReference type="InterPro" id="IPR025714">
    <property type="entry name" value="Methyltranfer_dom"/>
</dbReference>
<organism evidence="2 3">
    <name type="scientific">Oikopleura dioica</name>
    <name type="common">Tunicate</name>
    <dbReference type="NCBI Taxonomy" id="34765"/>
    <lineage>
        <taxon>Eukaryota</taxon>
        <taxon>Metazoa</taxon>
        <taxon>Chordata</taxon>
        <taxon>Tunicata</taxon>
        <taxon>Appendicularia</taxon>
        <taxon>Copelata</taxon>
        <taxon>Oikopleuridae</taxon>
        <taxon>Oikopleura</taxon>
    </lineage>
</organism>
<dbReference type="FunCoup" id="E4X2Y1">
    <property type="interactions" value="43"/>
</dbReference>
<feature type="domain" description="Methyltransferase" evidence="1">
    <location>
        <begin position="261"/>
        <end position="382"/>
    </location>
</feature>
<dbReference type="AlphaFoldDB" id="E4X2Y1"/>
<gene>
    <name evidence="2" type="ORF">GSOID_T00017613001</name>
</gene>
<evidence type="ECO:0000313" key="3">
    <source>
        <dbReference type="Proteomes" id="UP000001307"/>
    </source>
</evidence>
<dbReference type="Gene3D" id="3.40.50.150">
    <property type="entry name" value="Vaccinia Virus protein VP39"/>
    <property type="match status" value="1"/>
</dbReference>
<evidence type="ECO:0000313" key="2">
    <source>
        <dbReference type="EMBL" id="CBY17984.1"/>
    </source>
</evidence>
<dbReference type="PANTHER" id="PTHR13369:SF0">
    <property type="entry name" value="GLUTATHIONE S-TRANSFERASE C-TERMINAL DOMAIN-CONTAINING PROTEIN"/>
    <property type="match status" value="1"/>
</dbReference>
<protein>
    <recommendedName>
        <fullName evidence="1">Methyltransferase domain-containing protein</fullName>
    </recommendedName>
</protein>
<dbReference type="CDD" id="cd02440">
    <property type="entry name" value="AdoMet_MTases"/>
    <property type="match status" value="1"/>
</dbReference>
<dbReference type="SUPFAM" id="SSF53335">
    <property type="entry name" value="S-adenosyl-L-methionine-dependent methyltransferases"/>
    <property type="match status" value="1"/>
</dbReference>
<proteinExistence type="predicted"/>
<dbReference type="InterPro" id="IPR029063">
    <property type="entry name" value="SAM-dependent_MTases_sf"/>
</dbReference>
<dbReference type="InParanoid" id="E4X2Y1"/>
<sequence>MKTPAEFSSRTRLIQEYLTQYKTDLPKVILGVKDLEQILAGPIVQHNVDKYQRQLLKEEQELNRKRSSDGELQSKKEVSWKKVQKVDLPELENAFLEGIQLSISDLAAFIPVKRVIENLGSDAFRETFPIVNLWFGRCLRIITKRIDLGKFQFEIPAVVSEENEATKDFRVITRRHSPQKTLAVIEKDEVSPRSDSHAKSSKSMIQKLELSAKVDLETVRNKLPIPDPYSHVETQERDQIILDGFSDPETGGLGKERTVRKILQLQNMVSCLAKMDTKGKVIVDFCAGGGHLGLAAAKVCPEATIVLIETNEESLDRARIRIRDWSVDNVVICQSNMTQLNCKFDIGLAVHACGSATDQVIQMCLEKNAAFIVSPCCYGRVSDLVLPRSKEYQKKISAQESLLLAHAADITPLDEALTKTGKECMNLTDTDRKLKCEEHGYVATIYEMLPLSCSPKNNFIVAEPKKTQ</sequence>